<keyword evidence="6" id="KW-0294">Fucose metabolism</keyword>
<sequence>MATLSFVFLLLGAVSWPPASASGQEFWPGQSAADILSGAASRRRYLLYDVNPPEGFNLRRDVYIRIASLLKTLLKTEEWVLVLPPWGRLYHWQSPDIHQVRIPWSEFFDLPSLNKNIPVIEYEQFIAGRRTACGVRFVVSQCSARDKESGGPFIDQVYVLQSYAEGWKEGTWEEKVDERPCIDQLLYSQDKHEYYRCLLRLLPLPQRMVLGL</sequence>
<comment type="similarity">
    <text evidence="8">Belongs to the glycosyltransferase 68 family.</text>
</comment>
<evidence type="ECO:0000313" key="15">
    <source>
        <dbReference type="Proteomes" id="UP000001519"/>
    </source>
</evidence>
<dbReference type="PANTHER" id="PTHR13398">
    <property type="entry name" value="GDP-FUCOSE PROTEIN O-FUCOSYLTRANSFERASE 2"/>
    <property type="match status" value="1"/>
</dbReference>
<dbReference type="EMBL" id="CABD030119596">
    <property type="status" value="NOT_ANNOTATED_CDS"/>
    <property type="molecule type" value="Genomic_DNA"/>
</dbReference>
<evidence type="ECO:0000256" key="6">
    <source>
        <dbReference type="ARBA" id="ARBA00023253"/>
    </source>
</evidence>
<dbReference type="GO" id="GO:0006004">
    <property type="term" value="P:fucose metabolic process"/>
    <property type="evidence" value="ECO:0007669"/>
    <property type="project" value="UniProtKB-KW"/>
</dbReference>
<dbReference type="EMBL" id="CABD030119595">
    <property type="status" value="NOT_ANNOTATED_CDS"/>
    <property type="molecule type" value="Genomic_DNA"/>
</dbReference>
<dbReference type="Pfam" id="PF10250">
    <property type="entry name" value="O-FucT"/>
    <property type="match status" value="1"/>
</dbReference>
<gene>
    <name evidence="14" type="primary">POFUT2</name>
</gene>
<evidence type="ECO:0000256" key="2">
    <source>
        <dbReference type="ARBA" id="ARBA00004922"/>
    </source>
</evidence>
<dbReference type="UniPathway" id="UPA00378"/>
<reference evidence="14 15" key="2">
    <citation type="journal article" date="2012" name="Nature">
        <title>Insights into hominid evolution from the gorilla genome sequence.</title>
        <authorList>
            <person name="Scally A."/>
            <person name="Dutheil J.Y."/>
            <person name="Hillier L.W."/>
            <person name="Jordan G.E."/>
            <person name="Goodhead I."/>
            <person name="Herrero J."/>
            <person name="Hobolth A."/>
            <person name="Lappalainen T."/>
            <person name="Mailund T."/>
            <person name="Marques-Bonet T."/>
            <person name="McCarthy S."/>
            <person name="Montgomery S.H."/>
            <person name="Schwalie P.C."/>
            <person name="Tang Y.A."/>
            <person name="Ward M.C."/>
            <person name="Xue Y."/>
            <person name="Yngvadottir B."/>
            <person name="Alkan C."/>
            <person name="Andersen L.N."/>
            <person name="Ayub Q."/>
            <person name="Ball E.V."/>
            <person name="Beal K."/>
            <person name="Bradley B.J."/>
            <person name="Chen Y."/>
            <person name="Clee C.M."/>
            <person name="Fitzgerald S."/>
            <person name="Graves T.A."/>
            <person name="Gu Y."/>
            <person name="Heath P."/>
            <person name="Heger A."/>
            <person name="Karakoc E."/>
            <person name="Kolb-Kokocinski A."/>
            <person name="Laird G.K."/>
            <person name="Lunter G."/>
            <person name="Meader S."/>
            <person name="Mort M."/>
            <person name="Mullikin J.C."/>
            <person name="Munch K."/>
            <person name="O'Connor T.D."/>
            <person name="Phillips A.D."/>
            <person name="Prado-Martinez J."/>
            <person name="Rogers A.S."/>
            <person name="Sajjadian S."/>
            <person name="Schmidt D."/>
            <person name="Shaw K."/>
            <person name="Simpson J.T."/>
            <person name="Stenson P.D."/>
            <person name="Turner D.J."/>
            <person name="Vigilant L."/>
            <person name="Vilella A.J."/>
            <person name="Whitener W."/>
            <person name="Zhu B."/>
            <person name="Cooper D.N."/>
            <person name="de Jong P."/>
            <person name="Dermitzakis E.T."/>
            <person name="Eichler E.E."/>
            <person name="Flicek P."/>
            <person name="Goldman N."/>
            <person name="Mundy N.I."/>
            <person name="Ning Z."/>
            <person name="Odom D.T."/>
            <person name="Ponting C.P."/>
            <person name="Quail M.A."/>
            <person name="Ryder O.A."/>
            <person name="Searle S.M."/>
            <person name="Warren W.C."/>
            <person name="Wilson R.K."/>
            <person name="Schierup M.H."/>
            <person name="Rogers J."/>
            <person name="Tyler-Smith C."/>
            <person name="Durbin R."/>
        </authorList>
    </citation>
    <scope>NUCLEOTIDE SEQUENCE [LARGE SCALE GENOMIC DNA]</scope>
</reference>
<keyword evidence="15" id="KW-1185">Reference proteome</keyword>
<dbReference type="GO" id="GO:0005783">
    <property type="term" value="C:endoplasmic reticulum"/>
    <property type="evidence" value="ECO:0007669"/>
    <property type="project" value="UniProtKB-SubCell"/>
</dbReference>
<proteinExistence type="inferred from homology"/>
<evidence type="ECO:0000256" key="11">
    <source>
        <dbReference type="ARBA" id="ARBA00047273"/>
    </source>
</evidence>
<dbReference type="Proteomes" id="UP000001519">
    <property type="component" value="Chromosome 21"/>
</dbReference>
<protein>
    <recommendedName>
        <fullName evidence="9">GDP-fucose protein O-fucosyltransferase 2</fullName>
        <ecNumber evidence="3">2.4.1.221</ecNumber>
    </recommendedName>
    <alternativeName>
        <fullName evidence="10">Peptide-O-fucosyltransferase 2</fullName>
    </alternativeName>
</protein>
<organism evidence="14 15">
    <name type="scientific">Gorilla gorilla gorilla</name>
    <name type="common">Western lowland gorilla</name>
    <dbReference type="NCBI Taxonomy" id="9595"/>
    <lineage>
        <taxon>Eukaryota</taxon>
        <taxon>Metazoa</taxon>
        <taxon>Chordata</taxon>
        <taxon>Craniata</taxon>
        <taxon>Vertebrata</taxon>
        <taxon>Euteleostomi</taxon>
        <taxon>Mammalia</taxon>
        <taxon>Eutheria</taxon>
        <taxon>Euarchontoglires</taxon>
        <taxon>Primates</taxon>
        <taxon>Haplorrhini</taxon>
        <taxon>Catarrhini</taxon>
        <taxon>Hominidae</taxon>
        <taxon>Gorilla</taxon>
    </lineage>
</organism>
<dbReference type="Bgee" id="ENSGGOG00000015065">
    <property type="expression patterns" value="Expressed in testis and 5 other cell types or tissues"/>
</dbReference>
<evidence type="ECO:0000313" key="14">
    <source>
        <dbReference type="Ensembl" id="ENSGGOP00000045698.1"/>
    </source>
</evidence>
<keyword evidence="13" id="KW-0732">Signal</keyword>
<feature type="signal peptide" evidence="13">
    <location>
        <begin position="1"/>
        <end position="21"/>
    </location>
</feature>
<evidence type="ECO:0000256" key="9">
    <source>
        <dbReference type="ARBA" id="ARBA00026232"/>
    </source>
</evidence>
<evidence type="ECO:0000256" key="5">
    <source>
        <dbReference type="ARBA" id="ARBA00022824"/>
    </source>
</evidence>
<comment type="catalytic activity">
    <reaction evidence="11">
        <text>L-threonyl-[protein] + GDP-beta-L-fucose = 3-O-(alpha-L-fucosyl)-L-threonyl-[protein] + GDP + H(+)</text>
        <dbReference type="Rhea" id="RHEA:70491"/>
        <dbReference type="Rhea" id="RHEA-COMP:11060"/>
        <dbReference type="Rhea" id="RHEA-COMP:17915"/>
        <dbReference type="ChEBI" id="CHEBI:15378"/>
        <dbReference type="ChEBI" id="CHEBI:30013"/>
        <dbReference type="ChEBI" id="CHEBI:57273"/>
        <dbReference type="ChEBI" id="CHEBI:58189"/>
        <dbReference type="ChEBI" id="CHEBI:189631"/>
        <dbReference type="EC" id="2.4.1.221"/>
    </reaction>
    <physiologicalReaction direction="left-to-right" evidence="11">
        <dbReference type="Rhea" id="RHEA:70492"/>
    </physiologicalReaction>
</comment>
<dbReference type="AlphaFoldDB" id="A0A2I2ZEW5"/>
<reference evidence="14" key="4">
    <citation type="submission" date="2025-09" db="UniProtKB">
        <authorList>
            <consortium name="Ensembl"/>
        </authorList>
    </citation>
    <scope>IDENTIFICATION</scope>
</reference>
<evidence type="ECO:0000256" key="3">
    <source>
        <dbReference type="ARBA" id="ARBA00012196"/>
    </source>
</evidence>
<dbReference type="EMBL" id="CABD030119594">
    <property type="status" value="NOT_ANNOTATED_CDS"/>
    <property type="molecule type" value="Genomic_DNA"/>
</dbReference>
<keyword evidence="4" id="KW-0808">Transferase</keyword>
<dbReference type="Gene3D" id="3.40.50.11340">
    <property type="match status" value="1"/>
</dbReference>
<dbReference type="Ensembl" id="ENSGGOT00000052215.1">
    <property type="protein sequence ID" value="ENSGGOP00000045698.1"/>
    <property type="gene ID" value="ENSGGOG00000015065.3"/>
</dbReference>
<feature type="chain" id="PRO_5014129731" description="GDP-fucose protein O-fucosyltransferase 2" evidence="13">
    <location>
        <begin position="22"/>
        <end position="212"/>
    </location>
</feature>
<accession>A0A2I2ZEW5</accession>
<comment type="subcellular location">
    <subcellularLocation>
        <location evidence="1">Endoplasmic reticulum</location>
    </subcellularLocation>
</comment>
<keyword evidence="5" id="KW-0256">Endoplasmic reticulum</keyword>
<evidence type="ECO:0000256" key="8">
    <source>
        <dbReference type="ARBA" id="ARBA00025803"/>
    </source>
</evidence>
<evidence type="ECO:0000256" key="7">
    <source>
        <dbReference type="ARBA" id="ARBA00023277"/>
    </source>
</evidence>
<reference evidence="15" key="1">
    <citation type="submission" date="2011-05" db="EMBL/GenBank/DDBJ databases">
        <title>Insights into the evolution of the great apes provided by the gorilla genome.</title>
        <authorList>
            <person name="Scally A."/>
        </authorList>
    </citation>
    <scope>NUCLEOTIDE SEQUENCE [LARGE SCALE GENOMIC DNA]</scope>
</reference>
<dbReference type="InterPro" id="IPR045130">
    <property type="entry name" value="OFUT2-like"/>
</dbReference>
<comment type="pathway">
    <text evidence="2">Protein modification; protein glycosylation.</text>
</comment>
<evidence type="ECO:0000256" key="10">
    <source>
        <dbReference type="ARBA" id="ARBA00033083"/>
    </source>
</evidence>
<comment type="catalytic activity">
    <reaction evidence="12">
        <text>L-seryl-[protein] + GDP-beta-L-fucose = 3-O-(alpha-L-fucosyl)-L-seryl-[protein] + GDP + H(+)</text>
        <dbReference type="Rhea" id="RHEA:63644"/>
        <dbReference type="Rhea" id="RHEA-COMP:9863"/>
        <dbReference type="Rhea" id="RHEA-COMP:17914"/>
        <dbReference type="ChEBI" id="CHEBI:15378"/>
        <dbReference type="ChEBI" id="CHEBI:29999"/>
        <dbReference type="ChEBI" id="CHEBI:57273"/>
        <dbReference type="ChEBI" id="CHEBI:58189"/>
        <dbReference type="ChEBI" id="CHEBI:189632"/>
        <dbReference type="EC" id="2.4.1.221"/>
    </reaction>
    <physiologicalReaction direction="left-to-right" evidence="12">
        <dbReference type="Rhea" id="RHEA:63645"/>
    </physiologicalReaction>
</comment>
<dbReference type="GO" id="GO:0046922">
    <property type="term" value="F:peptide-O-fucosyltransferase activity"/>
    <property type="evidence" value="ECO:0007669"/>
    <property type="project" value="UniProtKB-EC"/>
</dbReference>
<name>A0A2I2ZEW5_GORGO</name>
<dbReference type="PANTHER" id="PTHR13398:SF0">
    <property type="entry name" value="GDP-FUCOSE PROTEIN O-FUCOSYLTRANSFERASE 2"/>
    <property type="match status" value="1"/>
</dbReference>
<dbReference type="EC" id="2.4.1.221" evidence="3"/>
<keyword evidence="7" id="KW-0119">Carbohydrate metabolism</keyword>
<evidence type="ECO:0000256" key="12">
    <source>
        <dbReference type="ARBA" id="ARBA00048647"/>
    </source>
</evidence>
<dbReference type="InterPro" id="IPR019378">
    <property type="entry name" value="GDP-Fuc_O-FucTrfase"/>
</dbReference>
<evidence type="ECO:0000256" key="13">
    <source>
        <dbReference type="SAM" id="SignalP"/>
    </source>
</evidence>
<evidence type="ECO:0000256" key="1">
    <source>
        <dbReference type="ARBA" id="ARBA00004240"/>
    </source>
</evidence>
<dbReference type="GeneTree" id="ENSGT00390000007989"/>
<reference evidence="14" key="3">
    <citation type="submission" date="2025-08" db="UniProtKB">
        <authorList>
            <consortium name="Ensembl"/>
        </authorList>
    </citation>
    <scope>IDENTIFICATION</scope>
</reference>
<evidence type="ECO:0000256" key="4">
    <source>
        <dbReference type="ARBA" id="ARBA00022679"/>
    </source>
</evidence>